<keyword evidence="2" id="KW-1185">Reference proteome</keyword>
<organism evidence="1 2">
    <name type="scientific">Azomonas agilis</name>
    <dbReference type="NCBI Taxonomy" id="116849"/>
    <lineage>
        <taxon>Bacteria</taxon>
        <taxon>Pseudomonadati</taxon>
        <taxon>Pseudomonadota</taxon>
        <taxon>Gammaproteobacteria</taxon>
        <taxon>Pseudomonadales</taxon>
        <taxon>Pseudomonadaceae</taxon>
        <taxon>Azomonas</taxon>
    </lineage>
</organism>
<dbReference type="RefSeq" id="WP_144570249.1">
    <property type="nucleotide sequence ID" value="NZ_VLKG01000002.1"/>
</dbReference>
<protein>
    <submittedName>
        <fullName evidence="1">Uncharacterized protein DUF2442</fullName>
    </submittedName>
</protein>
<dbReference type="SUPFAM" id="SSF47413">
    <property type="entry name" value="lambda repressor-like DNA-binding domains"/>
    <property type="match status" value="1"/>
</dbReference>
<comment type="caution">
    <text evidence="1">The sequence shown here is derived from an EMBL/GenBank/DDBJ whole genome shotgun (WGS) entry which is preliminary data.</text>
</comment>
<dbReference type="Proteomes" id="UP000319627">
    <property type="component" value="Unassembled WGS sequence"/>
</dbReference>
<dbReference type="Pfam" id="PF10387">
    <property type="entry name" value="DUF2442"/>
    <property type="match status" value="1"/>
</dbReference>
<dbReference type="AlphaFoldDB" id="A0A562IZU0"/>
<dbReference type="Gene3D" id="1.10.260.40">
    <property type="entry name" value="lambda repressor-like DNA-binding domains"/>
    <property type="match status" value="1"/>
</dbReference>
<reference evidence="1 2" key="1">
    <citation type="submission" date="2019-07" db="EMBL/GenBank/DDBJ databases">
        <title>Genomic Encyclopedia of Type Strains, Phase I: the one thousand microbial genomes (KMG-I) project.</title>
        <authorList>
            <person name="Kyrpides N."/>
        </authorList>
    </citation>
    <scope>NUCLEOTIDE SEQUENCE [LARGE SCALE GENOMIC DNA]</scope>
    <source>
        <strain evidence="1 2">DSM 375</strain>
    </source>
</reference>
<dbReference type="InterPro" id="IPR001387">
    <property type="entry name" value="Cro/C1-type_HTH"/>
</dbReference>
<dbReference type="CDD" id="cd00093">
    <property type="entry name" value="HTH_XRE"/>
    <property type="match status" value="1"/>
</dbReference>
<name>A0A562IZU0_9GAMM</name>
<proteinExistence type="predicted"/>
<sequence length="156" mass="17612">MTTRNPRITRVQPIAGQHKLQIEFSNSKTYTLDLLDYLQSFTILKPLEDLERFAQAQIGDWGFDVTWGDDLELAATTLYRLALEQAGEVMPTQAFRQWMSANSLSLTTAAEELGFTRRTITAYSSGKAMIPKHVALACKGWEALNRNSSANQRKRV</sequence>
<evidence type="ECO:0000313" key="2">
    <source>
        <dbReference type="Proteomes" id="UP000319627"/>
    </source>
</evidence>
<gene>
    <name evidence="1" type="ORF">LX59_00483</name>
</gene>
<evidence type="ECO:0000313" key="1">
    <source>
        <dbReference type="EMBL" id="TWH76446.1"/>
    </source>
</evidence>
<dbReference type="InterPro" id="IPR018841">
    <property type="entry name" value="DUF2442"/>
</dbReference>
<dbReference type="InterPro" id="IPR010982">
    <property type="entry name" value="Lambda_DNA-bd_dom_sf"/>
</dbReference>
<dbReference type="InterPro" id="IPR036782">
    <property type="entry name" value="NE0471-like_N"/>
</dbReference>
<dbReference type="SUPFAM" id="SSF143880">
    <property type="entry name" value="NE0471 N-terminal domain-like"/>
    <property type="match status" value="1"/>
</dbReference>
<dbReference type="Gene3D" id="3.30.2020.10">
    <property type="entry name" value="NE0471-like N-terminal domain"/>
    <property type="match status" value="1"/>
</dbReference>
<dbReference type="GO" id="GO:0003677">
    <property type="term" value="F:DNA binding"/>
    <property type="evidence" value="ECO:0007669"/>
    <property type="project" value="InterPro"/>
</dbReference>
<accession>A0A562IZU0</accession>
<dbReference type="OrthoDB" id="6935755at2"/>
<dbReference type="EMBL" id="VLKG01000002">
    <property type="protein sequence ID" value="TWH76446.1"/>
    <property type="molecule type" value="Genomic_DNA"/>
</dbReference>